<dbReference type="InterPro" id="IPR039561">
    <property type="entry name" value="Peptidase_M15C"/>
</dbReference>
<organism evidence="3 4">
    <name type="scientific">Mycolicibacterium anyangense</name>
    <dbReference type="NCBI Taxonomy" id="1431246"/>
    <lineage>
        <taxon>Bacteria</taxon>
        <taxon>Bacillati</taxon>
        <taxon>Actinomycetota</taxon>
        <taxon>Actinomycetes</taxon>
        <taxon>Mycobacteriales</taxon>
        <taxon>Mycobacteriaceae</taxon>
        <taxon>Mycolicibacterium</taxon>
    </lineage>
</organism>
<evidence type="ECO:0000313" key="4">
    <source>
        <dbReference type="Proteomes" id="UP000467249"/>
    </source>
</evidence>
<name>A0A6N4W1Q1_9MYCO</name>
<dbReference type="Pfam" id="PF13539">
    <property type="entry name" value="Peptidase_M15_4"/>
    <property type="match status" value="1"/>
</dbReference>
<dbReference type="SUPFAM" id="SSF55166">
    <property type="entry name" value="Hedgehog/DD-peptidase"/>
    <property type="match status" value="1"/>
</dbReference>
<gene>
    <name evidence="3" type="ORF">MANY_02460</name>
</gene>
<dbReference type="InterPro" id="IPR009045">
    <property type="entry name" value="Zn_M74/Hedgehog-like"/>
</dbReference>
<feature type="signal peptide" evidence="1">
    <location>
        <begin position="1"/>
        <end position="20"/>
    </location>
</feature>
<feature type="domain" description="Peptidase M15C" evidence="2">
    <location>
        <begin position="145"/>
        <end position="223"/>
    </location>
</feature>
<feature type="chain" id="PRO_5039411492" description="Peptidase M15C domain-containing protein" evidence="1">
    <location>
        <begin position="21"/>
        <end position="225"/>
    </location>
</feature>
<dbReference type="KEGG" id="many:MANY_02460"/>
<accession>A0A6N4W1Q1</accession>
<dbReference type="PROSITE" id="PS51257">
    <property type="entry name" value="PROKAR_LIPOPROTEIN"/>
    <property type="match status" value="1"/>
</dbReference>
<evidence type="ECO:0000256" key="1">
    <source>
        <dbReference type="SAM" id="SignalP"/>
    </source>
</evidence>
<dbReference type="AlphaFoldDB" id="A0A6N4W1Q1"/>
<keyword evidence="4" id="KW-1185">Reference proteome</keyword>
<proteinExistence type="predicted"/>
<protein>
    <recommendedName>
        <fullName evidence="2">Peptidase M15C domain-containing protein</fullName>
    </recommendedName>
</protein>
<dbReference type="Gene3D" id="3.30.1380.10">
    <property type="match status" value="1"/>
</dbReference>
<dbReference type="EMBL" id="AP022620">
    <property type="protein sequence ID" value="BBZ74909.1"/>
    <property type="molecule type" value="Genomic_DNA"/>
</dbReference>
<evidence type="ECO:0000313" key="3">
    <source>
        <dbReference type="EMBL" id="BBZ74909.1"/>
    </source>
</evidence>
<dbReference type="RefSeq" id="WP_246224163.1">
    <property type="nucleotide sequence ID" value="NZ_AP022620.1"/>
</dbReference>
<evidence type="ECO:0000259" key="2">
    <source>
        <dbReference type="Pfam" id="PF13539"/>
    </source>
</evidence>
<reference evidence="3 4" key="1">
    <citation type="journal article" date="2019" name="Emerg. Microbes Infect.">
        <title>Comprehensive subspecies identification of 175 nontuberculous mycobacteria species based on 7547 genomic profiles.</title>
        <authorList>
            <person name="Matsumoto Y."/>
            <person name="Kinjo T."/>
            <person name="Motooka D."/>
            <person name="Nabeya D."/>
            <person name="Jung N."/>
            <person name="Uechi K."/>
            <person name="Horii T."/>
            <person name="Iida T."/>
            <person name="Fujita J."/>
            <person name="Nakamura S."/>
        </authorList>
    </citation>
    <scope>NUCLEOTIDE SEQUENCE [LARGE SCALE GENOMIC DNA]</scope>
    <source>
        <strain evidence="3 4">JCM 30275</strain>
    </source>
</reference>
<dbReference type="GO" id="GO:0008233">
    <property type="term" value="F:peptidase activity"/>
    <property type="evidence" value="ECO:0007669"/>
    <property type="project" value="InterPro"/>
</dbReference>
<dbReference type="Proteomes" id="UP000467249">
    <property type="component" value="Chromosome"/>
</dbReference>
<sequence length="225" mass="24610">MRAALGLVAASLLLASCAQTPGPAITSAPAAVPTSTAEQWQPAVVRQVTAADLGATWHPDCPVAPQQLRRVELDYLGLDHMIHRGALVIDEALVPDVVAIFDDLLAQHYPIAKMQTAEHYRNADDELSMEDNNTSAFNCRPLPSGRAWSQHAYGRAIDVNPLINPYITKSGDLQPKTAAAYLDRTRADLGLLHAGDPAVRAFTDRGWTWGGSWHDPIDYQHFERQ</sequence>
<keyword evidence="1" id="KW-0732">Signal</keyword>